<evidence type="ECO:0000313" key="3">
    <source>
        <dbReference type="Proteomes" id="UP001500368"/>
    </source>
</evidence>
<evidence type="ECO:0000313" key="2">
    <source>
        <dbReference type="EMBL" id="GAA4923771.1"/>
    </source>
</evidence>
<sequence length="65" mass="7063">MPLVQRWVAQCDHKTGCTAIIVHEPIPGGGKADYGEVTNDEGWAARPGATETYCPQHYPEGDSYS</sequence>
<organism evidence="2 3">
    <name type="scientific">Nesterenkonia rhizosphaerae</name>
    <dbReference type="NCBI Taxonomy" id="1348272"/>
    <lineage>
        <taxon>Bacteria</taxon>
        <taxon>Bacillati</taxon>
        <taxon>Actinomycetota</taxon>
        <taxon>Actinomycetes</taxon>
        <taxon>Micrococcales</taxon>
        <taxon>Micrococcaceae</taxon>
        <taxon>Nesterenkonia</taxon>
    </lineage>
</organism>
<proteinExistence type="predicted"/>
<dbReference type="Proteomes" id="UP001500368">
    <property type="component" value="Unassembled WGS sequence"/>
</dbReference>
<name>A0ABP9G8M9_9MICC</name>
<keyword evidence="3" id="KW-1185">Reference proteome</keyword>
<accession>A0ABP9G8M9</accession>
<protein>
    <submittedName>
        <fullName evidence="2">Uncharacterized protein</fullName>
    </submittedName>
</protein>
<comment type="caution">
    <text evidence="2">The sequence shown here is derived from an EMBL/GenBank/DDBJ whole genome shotgun (WGS) entry which is preliminary data.</text>
</comment>
<reference evidence="3" key="1">
    <citation type="journal article" date="2019" name="Int. J. Syst. Evol. Microbiol.">
        <title>The Global Catalogue of Microorganisms (GCM) 10K type strain sequencing project: providing services to taxonomists for standard genome sequencing and annotation.</title>
        <authorList>
            <consortium name="The Broad Institute Genomics Platform"/>
            <consortium name="The Broad Institute Genome Sequencing Center for Infectious Disease"/>
            <person name="Wu L."/>
            <person name="Ma J."/>
        </authorList>
    </citation>
    <scope>NUCLEOTIDE SEQUENCE [LARGE SCALE GENOMIC DNA]</scope>
    <source>
        <strain evidence="3">JCM 19129</strain>
    </source>
</reference>
<feature type="region of interest" description="Disordered" evidence="1">
    <location>
        <begin position="45"/>
        <end position="65"/>
    </location>
</feature>
<gene>
    <name evidence="2" type="ORF">GCM10025790_21170</name>
</gene>
<dbReference type="EMBL" id="BAABLW010000007">
    <property type="protein sequence ID" value="GAA4923771.1"/>
    <property type="molecule type" value="Genomic_DNA"/>
</dbReference>
<evidence type="ECO:0000256" key="1">
    <source>
        <dbReference type="SAM" id="MobiDB-lite"/>
    </source>
</evidence>